<dbReference type="Proteomes" id="UP001140206">
    <property type="component" value="Chromosome 2"/>
</dbReference>
<sequence length="218" mass="25461">MVRIHERRRISRTWKRTLVPRVDEYINNISRSLKGYDVLRCTDTSAEVEHNGKRWAVNLAEKTCTCREWQIKGIPCIHGATFIASIRNARWEEYVDPYFTVTKFKETYAGEIAAMPSNHEWKKCDLGYKMLPPLIKRPPGRPRKCRIKPSDEPKKKSNKCSRCGLPGHHINTCKNDVPVYHGEEIHNMQAGERVKKKSRAKRWTCSTSFFQILMDDDI</sequence>
<evidence type="ECO:0000313" key="8">
    <source>
        <dbReference type="Proteomes" id="UP001140206"/>
    </source>
</evidence>
<dbReference type="InterPro" id="IPR007527">
    <property type="entry name" value="Znf_SWIM"/>
</dbReference>
<dbReference type="GO" id="GO:0008270">
    <property type="term" value="F:zinc ion binding"/>
    <property type="evidence" value="ECO:0007669"/>
    <property type="project" value="UniProtKB-KW"/>
</dbReference>
<evidence type="ECO:0000256" key="2">
    <source>
        <dbReference type="ARBA" id="ARBA00022771"/>
    </source>
</evidence>
<name>A0AAV8EZL4_9POAL</name>
<keyword evidence="3" id="KW-0862">Zinc</keyword>
<keyword evidence="1" id="KW-0479">Metal-binding</keyword>
<dbReference type="PANTHER" id="PTHR31973:SF188">
    <property type="entry name" value="POLYPROTEIN, PUTATIVE-RELATED"/>
    <property type="match status" value="1"/>
</dbReference>
<organism evidence="7 8">
    <name type="scientific">Rhynchospora pubera</name>
    <dbReference type="NCBI Taxonomy" id="906938"/>
    <lineage>
        <taxon>Eukaryota</taxon>
        <taxon>Viridiplantae</taxon>
        <taxon>Streptophyta</taxon>
        <taxon>Embryophyta</taxon>
        <taxon>Tracheophyta</taxon>
        <taxon>Spermatophyta</taxon>
        <taxon>Magnoliopsida</taxon>
        <taxon>Liliopsida</taxon>
        <taxon>Poales</taxon>
        <taxon>Cyperaceae</taxon>
        <taxon>Cyperoideae</taxon>
        <taxon>Rhynchosporeae</taxon>
        <taxon>Rhynchospora</taxon>
    </lineage>
</organism>
<keyword evidence="8" id="KW-1185">Reference proteome</keyword>
<evidence type="ECO:0000256" key="4">
    <source>
        <dbReference type="PROSITE-ProRule" id="PRU00325"/>
    </source>
</evidence>
<feature type="region of interest" description="Disordered" evidence="5">
    <location>
        <begin position="139"/>
        <end position="161"/>
    </location>
</feature>
<evidence type="ECO:0000256" key="3">
    <source>
        <dbReference type="ARBA" id="ARBA00022833"/>
    </source>
</evidence>
<proteinExistence type="predicted"/>
<evidence type="ECO:0000259" key="6">
    <source>
        <dbReference type="PROSITE" id="PS50966"/>
    </source>
</evidence>
<reference evidence="7" key="1">
    <citation type="submission" date="2022-08" db="EMBL/GenBank/DDBJ databases">
        <authorList>
            <person name="Marques A."/>
        </authorList>
    </citation>
    <scope>NUCLEOTIDE SEQUENCE</scope>
    <source>
        <strain evidence="7">RhyPub2mFocal</strain>
        <tissue evidence="7">Leaves</tissue>
    </source>
</reference>
<keyword evidence="2 4" id="KW-0863">Zinc-finger</keyword>
<dbReference type="Pfam" id="PF04434">
    <property type="entry name" value="SWIM"/>
    <property type="match status" value="1"/>
</dbReference>
<dbReference type="PANTHER" id="PTHR31973">
    <property type="entry name" value="POLYPROTEIN, PUTATIVE-RELATED"/>
    <property type="match status" value="1"/>
</dbReference>
<dbReference type="AlphaFoldDB" id="A0AAV8EZL4"/>
<dbReference type="SMART" id="SM00575">
    <property type="entry name" value="ZnF_PMZ"/>
    <property type="match status" value="1"/>
</dbReference>
<dbReference type="EMBL" id="JAMFTS010000002">
    <property type="protein sequence ID" value="KAJ4786845.1"/>
    <property type="molecule type" value="Genomic_DNA"/>
</dbReference>
<comment type="caution">
    <text evidence="7">The sequence shown here is derived from an EMBL/GenBank/DDBJ whole genome shotgun (WGS) entry which is preliminary data.</text>
</comment>
<dbReference type="InterPro" id="IPR006564">
    <property type="entry name" value="Znf_PMZ"/>
</dbReference>
<protein>
    <submittedName>
        <fullName evidence="7">DEK carboxy-terminal domain protein</fullName>
    </submittedName>
</protein>
<dbReference type="PROSITE" id="PS50966">
    <property type="entry name" value="ZF_SWIM"/>
    <property type="match status" value="1"/>
</dbReference>
<gene>
    <name evidence="7" type="ORF">LUZ62_038091</name>
</gene>
<accession>A0AAV8EZL4</accession>
<evidence type="ECO:0000256" key="1">
    <source>
        <dbReference type="ARBA" id="ARBA00022723"/>
    </source>
</evidence>
<evidence type="ECO:0000313" key="7">
    <source>
        <dbReference type="EMBL" id="KAJ4786845.1"/>
    </source>
</evidence>
<feature type="domain" description="SWIM-type" evidence="6">
    <location>
        <begin position="55"/>
        <end position="87"/>
    </location>
</feature>
<evidence type="ECO:0000256" key="5">
    <source>
        <dbReference type="SAM" id="MobiDB-lite"/>
    </source>
</evidence>